<dbReference type="Pfam" id="PF00294">
    <property type="entry name" value="PfkB"/>
    <property type="match status" value="1"/>
</dbReference>
<proteinExistence type="predicted"/>
<evidence type="ECO:0000256" key="1">
    <source>
        <dbReference type="ARBA" id="ARBA00022679"/>
    </source>
</evidence>
<sequence length="291" mass="29716">MTARGRIVVVGALEVVVVTHVERHPGPGEHVVGLHGGRVAAGAAMTQALAARAAGADVLVVGAVGDDDAGRQCVRRLEKAGVTTSVHRDTGSPTGTVHVTLDEHAASTTVAVPGANLAVPHESLTPRALQLGADDVVLVSPGVGRTTVMDTARAAQRAGARLVVHLAPFLPLPPDVVAAADPVVVDETGMRLLADSSLLPESLLVTFGPHGCRWGTEGVDREPVDEPEGDRPDADRPPVGETFAGTLAAALADGLDRQGALEAATAAATRQRRSETGILGVGGPTMLPLWM</sequence>
<dbReference type="PANTHER" id="PTHR10584:SF166">
    <property type="entry name" value="RIBOKINASE"/>
    <property type="match status" value="1"/>
</dbReference>
<keyword evidence="2 5" id="KW-0418">Kinase</keyword>
<dbReference type="InterPro" id="IPR029056">
    <property type="entry name" value="Ribokinase-like"/>
</dbReference>
<feature type="region of interest" description="Disordered" evidence="3">
    <location>
        <begin position="215"/>
        <end position="240"/>
    </location>
</feature>
<dbReference type="Proteomes" id="UP000278440">
    <property type="component" value="Unassembled WGS sequence"/>
</dbReference>
<dbReference type="GO" id="GO:0006796">
    <property type="term" value="P:phosphate-containing compound metabolic process"/>
    <property type="evidence" value="ECO:0007669"/>
    <property type="project" value="UniProtKB-ARBA"/>
</dbReference>
<dbReference type="GO" id="GO:0016301">
    <property type="term" value="F:kinase activity"/>
    <property type="evidence" value="ECO:0007669"/>
    <property type="project" value="UniProtKB-KW"/>
</dbReference>
<dbReference type="InterPro" id="IPR011611">
    <property type="entry name" value="PfkB_dom"/>
</dbReference>
<dbReference type="AlphaFoldDB" id="A0A495XZR2"/>
<evidence type="ECO:0000313" key="6">
    <source>
        <dbReference type="Proteomes" id="UP000278440"/>
    </source>
</evidence>
<comment type="caution">
    <text evidence="5">The sequence shown here is derived from an EMBL/GenBank/DDBJ whole genome shotgun (WGS) entry which is preliminary data.</text>
</comment>
<dbReference type="InterPro" id="IPR002139">
    <property type="entry name" value="Ribo/fructo_kinase"/>
</dbReference>
<reference evidence="5 6" key="1">
    <citation type="submission" date="2018-10" db="EMBL/GenBank/DDBJ databases">
        <title>Sequencing the genomes of 1000 actinobacteria strains.</title>
        <authorList>
            <person name="Klenk H.-P."/>
        </authorList>
    </citation>
    <scope>NUCLEOTIDE SEQUENCE [LARGE SCALE GENOMIC DNA]</scope>
    <source>
        <strain evidence="5 6">DSM 44267</strain>
    </source>
</reference>
<name>A0A495XZR2_9MICO</name>
<dbReference type="PANTHER" id="PTHR10584">
    <property type="entry name" value="SUGAR KINASE"/>
    <property type="match status" value="1"/>
</dbReference>
<dbReference type="PRINTS" id="PR00990">
    <property type="entry name" value="RIBOKINASE"/>
</dbReference>
<accession>A0A495XZR2</accession>
<dbReference type="SUPFAM" id="SSF53613">
    <property type="entry name" value="Ribokinase-like"/>
    <property type="match status" value="1"/>
</dbReference>
<keyword evidence="1" id="KW-0808">Transferase</keyword>
<evidence type="ECO:0000256" key="2">
    <source>
        <dbReference type="ARBA" id="ARBA00022777"/>
    </source>
</evidence>
<keyword evidence="6" id="KW-1185">Reference proteome</keyword>
<dbReference type="EMBL" id="RBXT01000001">
    <property type="protein sequence ID" value="RKT78364.1"/>
    <property type="molecule type" value="Genomic_DNA"/>
</dbReference>
<organism evidence="5 6">
    <name type="scientific">Terracoccus luteus</name>
    <dbReference type="NCBI Taxonomy" id="53356"/>
    <lineage>
        <taxon>Bacteria</taxon>
        <taxon>Bacillati</taxon>
        <taxon>Actinomycetota</taxon>
        <taxon>Actinomycetes</taxon>
        <taxon>Micrococcales</taxon>
        <taxon>Intrasporangiaceae</taxon>
        <taxon>Terracoccus</taxon>
    </lineage>
</organism>
<dbReference type="RefSeq" id="WP_121035240.1">
    <property type="nucleotide sequence ID" value="NZ_RBXT01000001.1"/>
</dbReference>
<protein>
    <submittedName>
        <fullName evidence="5">Ribokinase</fullName>
    </submittedName>
</protein>
<feature type="domain" description="Carbohydrate kinase PfkB" evidence="4">
    <location>
        <begin position="6"/>
        <end position="269"/>
    </location>
</feature>
<dbReference type="OrthoDB" id="9775849at2"/>
<evidence type="ECO:0000256" key="3">
    <source>
        <dbReference type="SAM" id="MobiDB-lite"/>
    </source>
</evidence>
<evidence type="ECO:0000313" key="5">
    <source>
        <dbReference type="EMBL" id="RKT78364.1"/>
    </source>
</evidence>
<evidence type="ECO:0000259" key="4">
    <source>
        <dbReference type="Pfam" id="PF00294"/>
    </source>
</evidence>
<dbReference type="Gene3D" id="3.40.1190.20">
    <property type="match status" value="1"/>
</dbReference>
<gene>
    <name evidence="5" type="ORF">DFJ68_1808</name>
</gene>
<feature type="compositionally biased region" description="Basic and acidic residues" evidence="3">
    <location>
        <begin position="218"/>
        <end position="238"/>
    </location>
</feature>